<dbReference type="Proteomes" id="UP000800035">
    <property type="component" value="Unassembled WGS sequence"/>
</dbReference>
<dbReference type="EMBL" id="ML976997">
    <property type="protein sequence ID" value="KAF1954868.1"/>
    <property type="molecule type" value="Genomic_DNA"/>
</dbReference>
<gene>
    <name evidence="2" type="ORF">CC80DRAFT_351612</name>
</gene>
<accession>A0A6A5TR31</accession>
<evidence type="ECO:0000256" key="1">
    <source>
        <dbReference type="SAM" id="SignalP"/>
    </source>
</evidence>
<evidence type="ECO:0000313" key="2">
    <source>
        <dbReference type="EMBL" id="KAF1954868.1"/>
    </source>
</evidence>
<dbReference type="PANTHER" id="PTHR35396">
    <property type="entry name" value="SMALL SECRETED PROTEIN"/>
    <property type="match status" value="1"/>
</dbReference>
<dbReference type="AlphaFoldDB" id="A0A6A5TR31"/>
<protein>
    <recommendedName>
        <fullName evidence="4">Small secreted protein</fullName>
    </recommendedName>
</protein>
<feature type="chain" id="PRO_5025491867" description="Small secreted protein" evidence="1">
    <location>
        <begin position="22"/>
        <end position="139"/>
    </location>
</feature>
<organism evidence="2 3">
    <name type="scientific">Byssothecium circinans</name>
    <dbReference type="NCBI Taxonomy" id="147558"/>
    <lineage>
        <taxon>Eukaryota</taxon>
        <taxon>Fungi</taxon>
        <taxon>Dikarya</taxon>
        <taxon>Ascomycota</taxon>
        <taxon>Pezizomycotina</taxon>
        <taxon>Dothideomycetes</taxon>
        <taxon>Pleosporomycetidae</taxon>
        <taxon>Pleosporales</taxon>
        <taxon>Massarineae</taxon>
        <taxon>Massarinaceae</taxon>
        <taxon>Byssothecium</taxon>
    </lineage>
</organism>
<evidence type="ECO:0000313" key="3">
    <source>
        <dbReference type="Proteomes" id="UP000800035"/>
    </source>
</evidence>
<reference evidence="2" key="1">
    <citation type="journal article" date="2020" name="Stud. Mycol.">
        <title>101 Dothideomycetes genomes: a test case for predicting lifestyles and emergence of pathogens.</title>
        <authorList>
            <person name="Haridas S."/>
            <person name="Albert R."/>
            <person name="Binder M."/>
            <person name="Bloem J."/>
            <person name="Labutti K."/>
            <person name="Salamov A."/>
            <person name="Andreopoulos B."/>
            <person name="Baker S."/>
            <person name="Barry K."/>
            <person name="Bills G."/>
            <person name="Bluhm B."/>
            <person name="Cannon C."/>
            <person name="Castanera R."/>
            <person name="Culley D."/>
            <person name="Daum C."/>
            <person name="Ezra D."/>
            <person name="Gonzalez J."/>
            <person name="Henrissat B."/>
            <person name="Kuo A."/>
            <person name="Liang C."/>
            <person name="Lipzen A."/>
            <person name="Lutzoni F."/>
            <person name="Magnuson J."/>
            <person name="Mondo S."/>
            <person name="Nolan M."/>
            <person name="Ohm R."/>
            <person name="Pangilinan J."/>
            <person name="Park H.-J."/>
            <person name="Ramirez L."/>
            <person name="Alfaro M."/>
            <person name="Sun H."/>
            <person name="Tritt A."/>
            <person name="Yoshinaga Y."/>
            <person name="Zwiers L.-H."/>
            <person name="Turgeon B."/>
            <person name="Goodwin S."/>
            <person name="Spatafora J."/>
            <person name="Crous P."/>
            <person name="Grigoriev I."/>
        </authorList>
    </citation>
    <scope>NUCLEOTIDE SEQUENCE</scope>
    <source>
        <strain evidence="2">CBS 675.92</strain>
    </source>
</reference>
<feature type="non-terminal residue" evidence="2">
    <location>
        <position position="139"/>
    </location>
</feature>
<evidence type="ECO:0008006" key="4">
    <source>
        <dbReference type="Google" id="ProtNLM"/>
    </source>
</evidence>
<dbReference type="PANTHER" id="PTHR35396:SF1">
    <property type="entry name" value="SMALL SECRETED PROTEIN"/>
    <property type="match status" value="1"/>
</dbReference>
<sequence>STLLLALLPSLTLATLAPCSSNTSGKVPSSAACSATKTSKNIQAAECAYNTRTGGKQTFAVWTRTKTNSNGLSYGTCAAYTCTAPTSSELTANEDGWSFFWNGNGEDSGVGTGCIRDPNTTECGCESSDGVFHVGKDDC</sequence>
<feature type="non-terminal residue" evidence="2">
    <location>
        <position position="1"/>
    </location>
</feature>
<keyword evidence="1" id="KW-0732">Signal</keyword>
<name>A0A6A5TR31_9PLEO</name>
<dbReference type="OrthoDB" id="160054at2759"/>
<keyword evidence="3" id="KW-1185">Reference proteome</keyword>
<proteinExistence type="predicted"/>
<feature type="signal peptide" evidence="1">
    <location>
        <begin position="1"/>
        <end position="21"/>
    </location>
</feature>